<evidence type="ECO:0000259" key="1">
    <source>
        <dbReference type="Pfam" id="PF13468"/>
    </source>
</evidence>
<dbReference type="Proteomes" id="UP000191812">
    <property type="component" value="Unassembled WGS sequence"/>
</dbReference>
<name>A0ABP2BFH2_9HYPH</name>
<accession>A0ABP2BFH2</accession>
<dbReference type="Pfam" id="PF13468">
    <property type="entry name" value="Glyoxalase_3"/>
    <property type="match status" value="1"/>
</dbReference>
<dbReference type="InterPro" id="IPR025870">
    <property type="entry name" value="Glyoxalase-like_dom"/>
</dbReference>
<organism evidence="2 3">
    <name type="scientific">Agrobacterium genomosp. 13 str. CFBP 6927</name>
    <dbReference type="NCBI Taxonomy" id="1183428"/>
    <lineage>
        <taxon>Bacteria</taxon>
        <taxon>Pseudomonadati</taxon>
        <taxon>Pseudomonadota</taxon>
        <taxon>Alphaproteobacteria</taxon>
        <taxon>Hyphomicrobiales</taxon>
        <taxon>Rhizobiaceae</taxon>
        <taxon>Rhizobium/Agrobacterium group</taxon>
        <taxon>Agrobacterium</taxon>
        <taxon>Agrobacterium tumefaciens complex</taxon>
    </lineage>
</organism>
<sequence length="294" mass="31308">MTKPYCIDHLVLPVQALAVAEKRYEDLGFTVAPEALHPFGTQNACVFFTDGTYLEPLAIADPAKYNASVNRDDVFTGRDRAFRQGHGREGFSALVARTEDAFADHERFAVSGLSAGDIFEFSRPVRMPDGSQSEAAFRLAFAAASGTAADFFSFSCQRLQALPGDRTALERHANGVLGLSEIVLFPGADRNAARLIETVFRCKGEMSPDGDMIFATGNARIRLAAKPVFGGHGMNAREWGDSGLRGAGVIFLSHDLAVTEAVLAANGVSCAKAGGRLVVAAAPGQGVTFAFEEK</sequence>
<keyword evidence="3" id="KW-1185">Reference proteome</keyword>
<proteinExistence type="predicted"/>
<dbReference type="InterPro" id="IPR029068">
    <property type="entry name" value="Glyas_Bleomycin-R_OHBP_Dase"/>
</dbReference>
<evidence type="ECO:0000313" key="3">
    <source>
        <dbReference type="Proteomes" id="UP000191812"/>
    </source>
</evidence>
<dbReference type="Gene3D" id="3.10.180.10">
    <property type="entry name" value="2,3-Dihydroxybiphenyl 1,2-Dioxygenase, domain 1"/>
    <property type="match status" value="1"/>
</dbReference>
<dbReference type="PANTHER" id="PTHR40265">
    <property type="entry name" value="BLL2707 PROTEIN"/>
    <property type="match status" value="1"/>
</dbReference>
<gene>
    <name evidence="2" type="ORF">AGR13a_Cc170187</name>
</gene>
<dbReference type="RefSeq" id="WP_080834292.1">
    <property type="nucleotide sequence ID" value="NZ_LT009756.1"/>
</dbReference>
<protein>
    <recommendedName>
        <fullName evidence="1">Glyoxalase-like domain-containing protein</fullName>
    </recommendedName>
</protein>
<evidence type="ECO:0000313" key="2">
    <source>
        <dbReference type="EMBL" id="CUX13046.1"/>
    </source>
</evidence>
<feature type="domain" description="Glyoxalase-like" evidence="1">
    <location>
        <begin position="7"/>
        <end position="196"/>
    </location>
</feature>
<comment type="caution">
    <text evidence="2">The sequence shown here is derived from an EMBL/GenBank/DDBJ whole genome shotgun (WGS) entry which is preliminary data.</text>
</comment>
<dbReference type="PANTHER" id="PTHR40265:SF1">
    <property type="entry name" value="GLYOXALASE-LIKE DOMAIN-CONTAINING PROTEIN"/>
    <property type="match status" value="1"/>
</dbReference>
<dbReference type="SUPFAM" id="SSF54593">
    <property type="entry name" value="Glyoxalase/Bleomycin resistance protein/Dihydroxybiphenyl dioxygenase"/>
    <property type="match status" value="1"/>
</dbReference>
<dbReference type="EMBL" id="FBWH01000009">
    <property type="protein sequence ID" value="CUX13046.1"/>
    <property type="molecule type" value="Genomic_DNA"/>
</dbReference>
<reference evidence="2 3" key="1">
    <citation type="submission" date="2016-01" db="EMBL/GenBank/DDBJ databases">
        <authorList>
            <person name="Regsiter A."/>
            <person name="william w."/>
        </authorList>
    </citation>
    <scope>NUCLEOTIDE SEQUENCE [LARGE SCALE GENOMIC DNA]</scope>
    <source>
        <strain evidence="2 3">CFBP 6927</strain>
    </source>
</reference>